<dbReference type="EMBL" id="JABEYC010000459">
    <property type="protein sequence ID" value="KAF4977130.1"/>
    <property type="molecule type" value="Genomic_DNA"/>
</dbReference>
<comment type="caution">
    <text evidence="2">The sequence shown here is derived from an EMBL/GenBank/DDBJ whole genome shotgun (WGS) entry which is preliminary data.</text>
</comment>
<protein>
    <submittedName>
        <fullName evidence="2">Uncharacterized protein</fullName>
    </submittedName>
</protein>
<sequence>MLFIPPSTAPGLGLARGSASRLSHRRGQGRQPLPSAPQSRHTLGNEFRYRRMASVPRGAEQVSEDGVERDDQVSRSRGHHQPSNPRPFKRESTTRIHDPEHDLDSDLKSRKRARVSSPSVVRGGWRADDQRSSNIGDGNLLWPSIAHAGSWCHLAPMASIEIQPALVDKEDILAPDWHPATPREARLPTPDLAPMCTRDEFCWCCPKDGKEEEWDNEECYIVSRAKMDSQMIDALGYIALNRSAPGVTMPGQH</sequence>
<proteinExistence type="predicted"/>
<keyword evidence="3" id="KW-1185">Reference proteome</keyword>
<name>A0A8H4XK09_9HYPO</name>
<gene>
    <name evidence="2" type="ORF">FZEAL_6318</name>
</gene>
<evidence type="ECO:0000256" key="1">
    <source>
        <dbReference type="SAM" id="MobiDB-lite"/>
    </source>
</evidence>
<accession>A0A8H4XK09</accession>
<evidence type="ECO:0000313" key="3">
    <source>
        <dbReference type="Proteomes" id="UP000635477"/>
    </source>
</evidence>
<dbReference type="AlphaFoldDB" id="A0A8H4XK09"/>
<reference evidence="2" key="2">
    <citation type="submission" date="2020-05" db="EMBL/GenBank/DDBJ databases">
        <authorList>
            <person name="Kim H.-S."/>
            <person name="Proctor R.H."/>
            <person name="Brown D.W."/>
        </authorList>
    </citation>
    <scope>NUCLEOTIDE SEQUENCE</scope>
    <source>
        <strain evidence="2">NRRL 22465</strain>
    </source>
</reference>
<feature type="compositionally biased region" description="Basic and acidic residues" evidence="1">
    <location>
        <begin position="88"/>
        <end position="108"/>
    </location>
</feature>
<dbReference type="Proteomes" id="UP000635477">
    <property type="component" value="Unassembled WGS sequence"/>
</dbReference>
<evidence type="ECO:0000313" key="2">
    <source>
        <dbReference type="EMBL" id="KAF4977130.1"/>
    </source>
</evidence>
<feature type="region of interest" description="Disordered" evidence="1">
    <location>
        <begin position="1"/>
        <end position="133"/>
    </location>
</feature>
<reference evidence="2" key="1">
    <citation type="journal article" date="2020" name="BMC Genomics">
        <title>Correction to: Identification and distribution of gene clusters required for synthesis of sphingolipid metabolism inhibitors in diverse species of the filamentous fungus Fusarium.</title>
        <authorList>
            <person name="Kim H.S."/>
            <person name="Lohmar J.M."/>
            <person name="Busman M."/>
            <person name="Brown D.W."/>
            <person name="Naumann T.A."/>
            <person name="Divon H.H."/>
            <person name="Lysoe E."/>
            <person name="Uhlig S."/>
            <person name="Proctor R.H."/>
        </authorList>
    </citation>
    <scope>NUCLEOTIDE SEQUENCE</scope>
    <source>
        <strain evidence="2">NRRL 22465</strain>
    </source>
</reference>
<organism evidence="2 3">
    <name type="scientific">Fusarium zealandicum</name>
    <dbReference type="NCBI Taxonomy" id="1053134"/>
    <lineage>
        <taxon>Eukaryota</taxon>
        <taxon>Fungi</taxon>
        <taxon>Dikarya</taxon>
        <taxon>Ascomycota</taxon>
        <taxon>Pezizomycotina</taxon>
        <taxon>Sordariomycetes</taxon>
        <taxon>Hypocreomycetidae</taxon>
        <taxon>Hypocreales</taxon>
        <taxon>Nectriaceae</taxon>
        <taxon>Fusarium</taxon>
        <taxon>Fusarium staphyleae species complex</taxon>
    </lineage>
</organism>
<dbReference type="OrthoDB" id="4829551at2759"/>